<dbReference type="Pfam" id="PF13346">
    <property type="entry name" value="ABC2_membrane_5"/>
    <property type="match status" value="1"/>
</dbReference>
<dbReference type="InterPro" id="IPR025699">
    <property type="entry name" value="ABC2_memb-like"/>
</dbReference>
<feature type="transmembrane region" description="Helical" evidence="1">
    <location>
        <begin position="12"/>
        <end position="32"/>
    </location>
</feature>
<proteinExistence type="predicted"/>
<organism evidence="2 3">
    <name type="scientific">Actinomyces israelii</name>
    <dbReference type="NCBI Taxonomy" id="1659"/>
    <lineage>
        <taxon>Bacteria</taxon>
        <taxon>Bacillati</taxon>
        <taxon>Actinomycetota</taxon>
        <taxon>Actinomycetes</taxon>
        <taxon>Actinomycetales</taxon>
        <taxon>Actinomycetaceae</taxon>
        <taxon>Actinomyces</taxon>
    </lineage>
</organism>
<gene>
    <name evidence="2" type="ORF">OHJ16_08525</name>
</gene>
<feature type="transmembrane region" description="Helical" evidence="1">
    <location>
        <begin position="123"/>
        <end position="146"/>
    </location>
</feature>
<feature type="transmembrane region" description="Helical" evidence="1">
    <location>
        <begin position="80"/>
        <end position="103"/>
    </location>
</feature>
<evidence type="ECO:0000313" key="3">
    <source>
        <dbReference type="Proteomes" id="UP001072034"/>
    </source>
</evidence>
<evidence type="ECO:0000313" key="2">
    <source>
        <dbReference type="EMBL" id="MCZ0858088.1"/>
    </source>
</evidence>
<feature type="transmembrane region" description="Helical" evidence="1">
    <location>
        <begin position="38"/>
        <end position="59"/>
    </location>
</feature>
<keyword evidence="1" id="KW-0472">Membrane</keyword>
<sequence>MRTTWNLLRAELSAHAVALRNFAIVAAIITAANLALGGAMPAVAVCTLTTAFLPGALFAQDERAHLDAMYAILPVTRTQFVLGRYLLVALVAAATTLAGVGVARVDSLVRGPQAGPVPLSTAAVAGVALAVVGAVAAVQLPLFLALGHARTGVLSYGATMALMFGVILLVRRLPGLAATLLDWAGRPFIGPAGLGVAAALLVASAACATRLYRRRSL</sequence>
<evidence type="ECO:0000256" key="1">
    <source>
        <dbReference type="SAM" id="Phobius"/>
    </source>
</evidence>
<dbReference type="Proteomes" id="UP001072034">
    <property type="component" value="Unassembled WGS sequence"/>
</dbReference>
<dbReference type="EMBL" id="JAPTMY010000016">
    <property type="protein sequence ID" value="MCZ0858088.1"/>
    <property type="molecule type" value="Genomic_DNA"/>
</dbReference>
<protein>
    <submittedName>
        <fullName evidence="2">ABC-2 transporter permease</fullName>
    </submittedName>
</protein>
<feature type="transmembrane region" description="Helical" evidence="1">
    <location>
        <begin position="153"/>
        <end position="170"/>
    </location>
</feature>
<dbReference type="RefSeq" id="WP_268917550.1">
    <property type="nucleotide sequence ID" value="NZ_JAPTMY010000016.1"/>
</dbReference>
<keyword evidence="1" id="KW-0812">Transmembrane</keyword>
<name>A0ABT4I8L0_9ACTO</name>
<reference evidence="2" key="1">
    <citation type="submission" date="2022-10" db="EMBL/GenBank/DDBJ databases">
        <title>Genome sequence of Actinomyces israelii ATCC 10048.</title>
        <authorList>
            <person name="Watt R.M."/>
            <person name="Tong W.M."/>
        </authorList>
    </citation>
    <scope>NUCLEOTIDE SEQUENCE</scope>
    <source>
        <strain evidence="2">ATCC 10048</strain>
    </source>
</reference>
<keyword evidence="3" id="KW-1185">Reference proteome</keyword>
<feature type="transmembrane region" description="Helical" evidence="1">
    <location>
        <begin position="190"/>
        <end position="212"/>
    </location>
</feature>
<comment type="caution">
    <text evidence="2">The sequence shown here is derived from an EMBL/GenBank/DDBJ whole genome shotgun (WGS) entry which is preliminary data.</text>
</comment>
<keyword evidence="1" id="KW-1133">Transmembrane helix</keyword>
<accession>A0ABT4I8L0</accession>